<evidence type="ECO:0000313" key="9">
    <source>
        <dbReference type="Proteomes" id="UP000612808"/>
    </source>
</evidence>
<keyword evidence="3" id="KW-0547">Nucleotide-binding</keyword>
<keyword evidence="2 6" id="KW-0808">Transferase</keyword>
<keyword evidence="5" id="KW-0067">ATP-binding</keyword>
<dbReference type="CDD" id="cd01164">
    <property type="entry name" value="FruK_PfkB_like"/>
    <property type="match status" value="1"/>
</dbReference>
<evidence type="ECO:0000313" key="8">
    <source>
        <dbReference type="EMBL" id="GID13709.1"/>
    </source>
</evidence>
<dbReference type="SUPFAM" id="SSF53613">
    <property type="entry name" value="Ribokinase-like"/>
    <property type="match status" value="1"/>
</dbReference>
<evidence type="ECO:0000256" key="5">
    <source>
        <dbReference type="ARBA" id="ARBA00022840"/>
    </source>
</evidence>
<accession>A0A8J3NFE8</accession>
<dbReference type="Proteomes" id="UP000612808">
    <property type="component" value="Unassembled WGS sequence"/>
</dbReference>
<evidence type="ECO:0000256" key="3">
    <source>
        <dbReference type="ARBA" id="ARBA00022741"/>
    </source>
</evidence>
<evidence type="ECO:0000256" key="1">
    <source>
        <dbReference type="ARBA" id="ARBA00010688"/>
    </source>
</evidence>
<name>A0A8J3NFE8_9ACTN</name>
<dbReference type="InterPro" id="IPR017583">
    <property type="entry name" value="Tagatose/fructose_Pkinase"/>
</dbReference>
<evidence type="ECO:0000256" key="2">
    <source>
        <dbReference type="ARBA" id="ARBA00022679"/>
    </source>
</evidence>
<dbReference type="NCBIfam" id="TIGR03168">
    <property type="entry name" value="1-PFK"/>
    <property type="match status" value="1"/>
</dbReference>
<organism evidence="8 9">
    <name type="scientific">Actinocatenispora rupis</name>
    <dbReference type="NCBI Taxonomy" id="519421"/>
    <lineage>
        <taxon>Bacteria</taxon>
        <taxon>Bacillati</taxon>
        <taxon>Actinomycetota</taxon>
        <taxon>Actinomycetes</taxon>
        <taxon>Micromonosporales</taxon>
        <taxon>Micromonosporaceae</taxon>
        <taxon>Actinocatenispora</taxon>
    </lineage>
</organism>
<dbReference type="GO" id="GO:0044281">
    <property type="term" value="P:small molecule metabolic process"/>
    <property type="evidence" value="ECO:0007669"/>
    <property type="project" value="UniProtKB-ARBA"/>
</dbReference>
<dbReference type="PANTHER" id="PTHR46566:SF5">
    <property type="entry name" value="1-PHOSPHOFRUCTOKINASE"/>
    <property type="match status" value="1"/>
</dbReference>
<evidence type="ECO:0000256" key="4">
    <source>
        <dbReference type="ARBA" id="ARBA00022777"/>
    </source>
</evidence>
<dbReference type="InterPro" id="IPR011611">
    <property type="entry name" value="PfkB_dom"/>
</dbReference>
<evidence type="ECO:0000256" key="6">
    <source>
        <dbReference type="PIRNR" id="PIRNR000535"/>
    </source>
</evidence>
<keyword evidence="9" id="KW-1185">Reference proteome</keyword>
<keyword evidence="4 8" id="KW-0418">Kinase</keyword>
<comment type="similarity">
    <text evidence="1">Belongs to the carbohydrate kinase PfkB family.</text>
</comment>
<proteinExistence type="inferred from homology"/>
<sequence length="310" mass="31444">MILTVTLNAALDVTYRVDELRPQQTHRVSSVVTRAGGKGVNVAAVLTQIREPVVATGLVGGPTGEQIRHRLAAARIADSFVPVAADSRRTLVVADRTGATGFWEPGPPVTAEEWSAFVARFRGLATVSRAVVLSGSLPAGVPADAYAELVTIARELAVPSIVDAEGTALAAALDARPDVVKPNAHELASVTGGTAPDTVTEVLAAAEALRTRGAGAVVASRGADGLVAATPDGAYRAAPPAAVTGNPTGAGDAAVAALARGLAYRTGWPATLTDAVALSAAAVAAPEAGQVDGREYDRLRKIITVETVTE</sequence>
<dbReference type="PROSITE" id="PS00584">
    <property type="entry name" value="PFKB_KINASES_2"/>
    <property type="match status" value="1"/>
</dbReference>
<reference evidence="8" key="1">
    <citation type="submission" date="2021-01" db="EMBL/GenBank/DDBJ databases">
        <title>Whole genome shotgun sequence of Actinocatenispora rupis NBRC 107355.</title>
        <authorList>
            <person name="Komaki H."/>
            <person name="Tamura T."/>
        </authorList>
    </citation>
    <scope>NUCLEOTIDE SEQUENCE</scope>
    <source>
        <strain evidence="8">NBRC 107355</strain>
    </source>
</reference>
<protein>
    <submittedName>
        <fullName evidence="8">Sugar kinase</fullName>
    </submittedName>
</protein>
<dbReference type="Gene3D" id="3.40.1190.20">
    <property type="match status" value="1"/>
</dbReference>
<dbReference type="GO" id="GO:0016052">
    <property type="term" value="P:carbohydrate catabolic process"/>
    <property type="evidence" value="ECO:0007669"/>
    <property type="project" value="UniProtKB-ARBA"/>
</dbReference>
<dbReference type="RefSeq" id="WP_203660983.1">
    <property type="nucleotide sequence ID" value="NZ_BAAAZM010000020.1"/>
</dbReference>
<dbReference type="InterPro" id="IPR029056">
    <property type="entry name" value="Ribokinase-like"/>
</dbReference>
<dbReference type="GO" id="GO:0005829">
    <property type="term" value="C:cytosol"/>
    <property type="evidence" value="ECO:0007669"/>
    <property type="project" value="TreeGrafter"/>
</dbReference>
<dbReference type="GO" id="GO:0008443">
    <property type="term" value="F:phosphofructokinase activity"/>
    <property type="evidence" value="ECO:0007669"/>
    <property type="project" value="TreeGrafter"/>
</dbReference>
<dbReference type="PIRSF" id="PIRSF000535">
    <property type="entry name" value="1PFK/6PFK/LacC"/>
    <property type="match status" value="1"/>
</dbReference>
<dbReference type="FunFam" id="3.40.1190.20:FF:000001">
    <property type="entry name" value="Phosphofructokinase"/>
    <property type="match status" value="1"/>
</dbReference>
<dbReference type="AlphaFoldDB" id="A0A8J3NFE8"/>
<dbReference type="PANTHER" id="PTHR46566">
    <property type="entry name" value="1-PHOSPHOFRUCTOKINASE-RELATED"/>
    <property type="match status" value="1"/>
</dbReference>
<dbReference type="EMBL" id="BOMB01000026">
    <property type="protein sequence ID" value="GID13709.1"/>
    <property type="molecule type" value="Genomic_DNA"/>
</dbReference>
<dbReference type="GO" id="GO:0005524">
    <property type="term" value="F:ATP binding"/>
    <property type="evidence" value="ECO:0007669"/>
    <property type="project" value="UniProtKB-KW"/>
</dbReference>
<dbReference type="InterPro" id="IPR002173">
    <property type="entry name" value="Carboh/pur_kinase_PfkB_CS"/>
</dbReference>
<dbReference type="Pfam" id="PF00294">
    <property type="entry name" value="PfkB"/>
    <property type="match status" value="1"/>
</dbReference>
<gene>
    <name evidence="8" type="ORF">Aru02nite_45980</name>
</gene>
<feature type="domain" description="Carbohydrate kinase PfkB" evidence="7">
    <location>
        <begin position="11"/>
        <end position="288"/>
    </location>
</feature>
<comment type="caution">
    <text evidence="8">The sequence shown here is derived from an EMBL/GenBank/DDBJ whole genome shotgun (WGS) entry which is preliminary data.</text>
</comment>
<evidence type="ECO:0000259" key="7">
    <source>
        <dbReference type="Pfam" id="PF00294"/>
    </source>
</evidence>